<reference evidence="2" key="1">
    <citation type="submission" date="2017-06" db="EMBL/GenBank/DDBJ databases">
        <title>Complete genome sequence of Capnocytophaga sp. KCOM 1579 (=ChDC OS43) isolated from a human refractory periapical abscess lesion.</title>
        <authorList>
            <person name="Kook J.-K."/>
            <person name="Park S.-N."/>
            <person name="Lim Y.K."/>
            <person name="Roh H."/>
        </authorList>
    </citation>
    <scope>NUCLEOTIDE SEQUENCE [LARGE SCALE GENOMIC DNA]</scope>
    <source>
        <strain evidence="2">ChDC OS43</strain>
    </source>
</reference>
<dbReference type="RefSeq" id="WP_088593747.1">
    <property type="nucleotide sequence ID" value="NZ_CP022022.1"/>
</dbReference>
<evidence type="ECO:0000313" key="1">
    <source>
        <dbReference type="EMBL" id="ASF42622.1"/>
    </source>
</evidence>
<evidence type="ECO:0000313" key="2">
    <source>
        <dbReference type="Proteomes" id="UP000197007"/>
    </source>
</evidence>
<protein>
    <recommendedName>
        <fullName evidence="3">DUF2004 domain-containing protein</fullName>
    </recommendedName>
</protein>
<proteinExistence type="predicted"/>
<organism evidence="1 2">
    <name type="scientific">Capnocytophaga endodontalis</name>
    <dbReference type="NCBI Taxonomy" id="2708117"/>
    <lineage>
        <taxon>Bacteria</taxon>
        <taxon>Pseudomonadati</taxon>
        <taxon>Bacteroidota</taxon>
        <taxon>Flavobacteriia</taxon>
        <taxon>Flavobacteriales</taxon>
        <taxon>Flavobacteriaceae</taxon>
        <taxon>Capnocytophaga</taxon>
    </lineage>
</organism>
<dbReference type="KEGG" id="capn:CBG49_05800"/>
<dbReference type="AlphaFoldDB" id="A0A1Z4BMX5"/>
<accession>A0A1Z4BMX5</accession>
<name>A0A1Z4BMX5_9FLAO</name>
<dbReference type="Proteomes" id="UP000197007">
    <property type="component" value="Chromosome"/>
</dbReference>
<sequence>MATYKLPYFGKVTLSEDDDYQEIEDVDINGSSVSITIDCMGETPSKAQGTAIQQLLEHLPELDQQIRKEFIKEYRSGEESMVKDYVQIVEEMADEQGEELLTALELTNLNISLFATEFASFDYTLPEVTDEILVVMVDEDRKIIRFTIET</sequence>
<dbReference type="EMBL" id="CP022022">
    <property type="protein sequence ID" value="ASF42622.1"/>
    <property type="molecule type" value="Genomic_DNA"/>
</dbReference>
<gene>
    <name evidence="1" type="ORF">CBG49_05800</name>
</gene>
<keyword evidence="2" id="KW-1185">Reference proteome</keyword>
<evidence type="ECO:0008006" key="3">
    <source>
        <dbReference type="Google" id="ProtNLM"/>
    </source>
</evidence>